<accession>A0A4R3Y7K0</accession>
<dbReference type="Proteomes" id="UP000294619">
    <property type="component" value="Unassembled WGS sequence"/>
</dbReference>
<reference evidence="2 3" key="1">
    <citation type="submission" date="2019-03" db="EMBL/GenBank/DDBJ databases">
        <title>Genomic Encyclopedia of Type Strains, Phase IV (KMG-IV): sequencing the most valuable type-strain genomes for metagenomic binning, comparative biology and taxonomic classification.</title>
        <authorList>
            <person name="Goeker M."/>
        </authorList>
    </citation>
    <scope>NUCLEOTIDE SEQUENCE [LARGE SCALE GENOMIC DNA]</scope>
    <source>
        <strain evidence="2 3">DSM 28140</strain>
    </source>
</reference>
<dbReference type="EMBL" id="SMCP01000004">
    <property type="protein sequence ID" value="TCV87847.1"/>
    <property type="molecule type" value="Genomic_DNA"/>
</dbReference>
<comment type="caution">
    <text evidence="2">The sequence shown here is derived from an EMBL/GenBank/DDBJ whole genome shotgun (WGS) entry which is preliminary data.</text>
</comment>
<organism evidence="2 3">
    <name type="scientific">Testudinibacter aquarius</name>
    <dbReference type="NCBI Taxonomy" id="1524974"/>
    <lineage>
        <taxon>Bacteria</taxon>
        <taxon>Pseudomonadati</taxon>
        <taxon>Pseudomonadota</taxon>
        <taxon>Gammaproteobacteria</taxon>
        <taxon>Pasteurellales</taxon>
        <taxon>Pasteurellaceae</taxon>
        <taxon>Testudinibacter</taxon>
    </lineage>
</organism>
<sequence>MASGFTQKITAANRLKKPKPDYKNKYKRQFDILYFKKDKKTALFAKCGLVEKFILN</sequence>
<name>A0A4R3Y7K0_9PAST</name>
<dbReference type="AlphaFoldDB" id="A0A4R3Y7K0"/>
<dbReference type="RefSeq" id="WP_157330513.1">
    <property type="nucleotide sequence ID" value="NZ_LEKL01000056.1"/>
</dbReference>
<proteinExistence type="predicted"/>
<protein>
    <submittedName>
        <fullName evidence="2">Uncharacterized protein</fullName>
    </submittedName>
</protein>
<evidence type="ECO:0000256" key="1">
    <source>
        <dbReference type="SAM" id="MobiDB-lite"/>
    </source>
</evidence>
<evidence type="ECO:0000313" key="2">
    <source>
        <dbReference type="EMBL" id="TCV87847.1"/>
    </source>
</evidence>
<gene>
    <name evidence="2" type="ORF">EDC16_10433</name>
</gene>
<feature type="region of interest" description="Disordered" evidence="1">
    <location>
        <begin position="1"/>
        <end position="21"/>
    </location>
</feature>
<feature type="compositionally biased region" description="Polar residues" evidence="1">
    <location>
        <begin position="1"/>
        <end position="10"/>
    </location>
</feature>
<evidence type="ECO:0000313" key="3">
    <source>
        <dbReference type="Proteomes" id="UP000294619"/>
    </source>
</evidence>